<dbReference type="AlphaFoldDB" id="A0A9Q0MQP9"/>
<reference evidence="2" key="1">
    <citation type="submission" date="2022-07" db="EMBL/GenBank/DDBJ databases">
        <authorList>
            <person name="Trinca V."/>
            <person name="Uliana J.V.C."/>
            <person name="Torres T.T."/>
            <person name="Ward R.J."/>
            <person name="Monesi N."/>
        </authorList>
    </citation>
    <scope>NUCLEOTIDE SEQUENCE</scope>
    <source>
        <strain evidence="2">HSMRA1968</strain>
        <tissue evidence="2">Whole embryos</tissue>
    </source>
</reference>
<evidence type="ECO:0000313" key="3">
    <source>
        <dbReference type="Proteomes" id="UP001151699"/>
    </source>
</evidence>
<comment type="caution">
    <text evidence="2">The sequence shown here is derived from an EMBL/GenBank/DDBJ whole genome shotgun (WGS) entry which is preliminary data.</text>
</comment>
<sequence length="73" mass="8574">MEIFQSFSNTFWSPRVWLPPNTTWADIAPGSRPDVKHADYRDLIWPLFLALLLIVLRYLVETKRPSINYLPEG</sequence>
<dbReference type="EMBL" id="WJQU01000004">
    <property type="protein sequence ID" value="KAJ6635430.1"/>
    <property type="molecule type" value="Genomic_DNA"/>
</dbReference>
<evidence type="ECO:0000256" key="1">
    <source>
        <dbReference type="SAM" id="Phobius"/>
    </source>
</evidence>
<keyword evidence="1" id="KW-1133">Transmembrane helix</keyword>
<gene>
    <name evidence="2" type="ORF">Bhyg_14016</name>
</gene>
<accession>A0A9Q0MQP9</accession>
<name>A0A9Q0MQP9_9DIPT</name>
<dbReference type="Proteomes" id="UP001151699">
    <property type="component" value="Chromosome C"/>
</dbReference>
<proteinExistence type="predicted"/>
<evidence type="ECO:0000313" key="2">
    <source>
        <dbReference type="EMBL" id="KAJ6635430.1"/>
    </source>
</evidence>
<feature type="transmembrane region" description="Helical" evidence="1">
    <location>
        <begin position="43"/>
        <end position="60"/>
    </location>
</feature>
<protein>
    <submittedName>
        <fullName evidence="2">Uncharacterized protein</fullName>
    </submittedName>
</protein>
<organism evidence="2 3">
    <name type="scientific">Pseudolycoriella hygida</name>
    <dbReference type="NCBI Taxonomy" id="35572"/>
    <lineage>
        <taxon>Eukaryota</taxon>
        <taxon>Metazoa</taxon>
        <taxon>Ecdysozoa</taxon>
        <taxon>Arthropoda</taxon>
        <taxon>Hexapoda</taxon>
        <taxon>Insecta</taxon>
        <taxon>Pterygota</taxon>
        <taxon>Neoptera</taxon>
        <taxon>Endopterygota</taxon>
        <taxon>Diptera</taxon>
        <taxon>Nematocera</taxon>
        <taxon>Sciaroidea</taxon>
        <taxon>Sciaridae</taxon>
        <taxon>Pseudolycoriella</taxon>
    </lineage>
</organism>
<keyword evidence="1" id="KW-0812">Transmembrane</keyword>
<dbReference type="OrthoDB" id="537032at2759"/>
<keyword evidence="1" id="KW-0472">Membrane</keyword>
<keyword evidence="3" id="KW-1185">Reference proteome</keyword>